<protein>
    <submittedName>
        <fullName evidence="1">Uncharacterized protein</fullName>
    </submittedName>
</protein>
<evidence type="ECO:0000313" key="1">
    <source>
        <dbReference type="EMBL" id="GFT44834.1"/>
    </source>
</evidence>
<keyword evidence="2" id="KW-1185">Reference proteome</keyword>
<reference evidence="1" key="1">
    <citation type="submission" date="2020-08" db="EMBL/GenBank/DDBJ databases">
        <title>Multicomponent nature underlies the extraordinary mechanical properties of spider dragline silk.</title>
        <authorList>
            <person name="Kono N."/>
            <person name="Nakamura H."/>
            <person name="Mori M."/>
            <person name="Yoshida Y."/>
            <person name="Ohtoshi R."/>
            <person name="Malay A.D."/>
            <person name="Moran D.A.P."/>
            <person name="Tomita M."/>
            <person name="Numata K."/>
            <person name="Arakawa K."/>
        </authorList>
    </citation>
    <scope>NUCLEOTIDE SEQUENCE</scope>
</reference>
<gene>
    <name evidence="1" type="ORF">NPIL_574131</name>
</gene>
<dbReference type="EMBL" id="BMAW01015632">
    <property type="protein sequence ID" value="GFT44834.1"/>
    <property type="molecule type" value="Genomic_DNA"/>
</dbReference>
<comment type="caution">
    <text evidence="1">The sequence shown here is derived from an EMBL/GenBank/DDBJ whole genome shotgun (WGS) entry which is preliminary data.</text>
</comment>
<dbReference type="Proteomes" id="UP000887013">
    <property type="component" value="Unassembled WGS sequence"/>
</dbReference>
<name>A0A8X6P3I4_NEPPI</name>
<proteinExistence type="predicted"/>
<accession>A0A8X6P3I4</accession>
<organism evidence="1 2">
    <name type="scientific">Nephila pilipes</name>
    <name type="common">Giant wood spider</name>
    <name type="synonym">Nephila maculata</name>
    <dbReference type="NCBI Taxonomy" id="299642"/>
    <lineage>
        <taxon>Eukaryota</taxon>
        <taxon>Metazoa</taxon>
        <taxon>Ecdysozoa</taxon>
        <taxon>Arthropoda</taxon>
        <taxon>Chelicerata</taxon>
        <taxon>Arachnida</taxon>
        <taxon>Araneae</taxon>
        <taxon>Araneomorphae</taxon>
        <taxon>Entelegynae</taxon>
        <taxon>Araneoidea</taxon>
        <taxon>Nephilidae</taxon>
        <taxon>Nephila</taxon>
    </lineage>
</organism>
<sequence length="79" mass="8770">MQFPALSTVLYFMSFGMKAYFAVLVAMCVVLLTLQSVEMSPDANEKNQSDNLITLELPRDILVRLTGGLLRALGNYLGR</sequence>
<dbReference type="AlphaFoldDB" id="A0A8X6P3I4"/>
<evidence type="ECO:0000313" key="2">
    <source>
        <dbReference type="Proteomes" id="UP000887013"/>
    </source>
</evidence>